<evidence type="ECO:0000313" key="1">
    <source>
        <dbReference type="EMBL" id="GIY13598.1"/>
    </source>
</evidence>
<gene>
    <name evidence="1" type="ORF">CDAR_567311</name>
</gene>
<dbReference type="AlphaFoldDB" id="A0AAV4QU67"/>
<reference evidence="1 2" key="1">
    <citation type="submission" date="2021-06" db="EMBL/GenBank/DDBJ databases">
        <title>Caerostris darwini draft genome.</title>
        <authorList>
            <person name="Kono N."/>
            <person name="Arakawa K."/>
        </authorList>
    </citation>
    <scope>NUCLEOTIDE SEQUENCE [LARGE SCALE GENOMIC DNA]</scope>
</reference>
<sequence length="98" mass="10574">MNPEKVVLQGLPCWEATFIWQIIGGEAEVSSEECDSNSVLEILVEPRGKKLLGPTEATLGEDDGLTLTGFSCFFNASETGLDGLLLRVLVIFAEEDLG</sequence>
<dbReference type="Proteomes" id="UP001054837">
    <property type="component" value="Unassembled WGS sequence"/>
</dbReference>
<comment type="caution">
    <text evidence="1">The sequence shown here is derived from an EMBL/GenBank/DDBJ whole genome shotgun (WGS) entry which is preliminary data.</text>
</comment>
<name>A0AAV4QU67_9ARAC</name>
<keyword evidence="2" id="KW-1185">Reference proteome</keyword>
<accession>A0AAV4QU67</accession>
<evidence type="ECO:0000313" key="2">
    <source>
        <dbReference type="Proteomes" id="UP001054837"/>
    </source>
</evidence>
<proteinExistence type="predicted"/>
<protein>
    <submittedName>
        <fullName evidence="1">Uncharacterized protein</fullName>
    </submittedName>
</protein>
<organism evidence="1 2">
    <name type="scientific">Caerostris darwini</name>
    <dbReference type="NCBI Taxonomy" id="1538125"/>
    <lineage>
        <taxon>Eukaryota</taxon>
        <taxon>Metazoa</taxon>
        <taxon>Ecdysozoa</taxon>
        <taxon>Arthropoda</taxon>
        <taxon>Chelicerata</taxon>
        <taxon>Arachnida</taxon>
        <taxon>Araneae</taxon>
        <taxon>Araneomorphae</taxon>
        <taxon>Entelegynae</taxon>
        <taxon>Araneoidea</taxon>
        <taxon>Araneidae</taxon>
        <taxon>Caerostris</taxon>
    </lineage>
</organism>
<dbReference type="EMBL" id="BPLQ01005263">
    <property type="protein sequence ID" value="GIY13598.1"/>
    <property type="molecule type" value="Genomic_DNA"/>
</dbReference>